<protein>
    <recommendedName>
        <fullName evidence="1">COMM domain-containing protein 5</fullName>
    </recommendedName>
</protein>
<dbReference type="OMA" id="HIVAGMY"/>
<dbReference type="Pfam" id="PF07258">
    <property type="entry name" value="COMM_domain"/>
    <property type="match status" value="1"/>
</dbReference>
<dbReference type="PROSITE" id="PS51269">
    <property type="entry name" value="COMM"/>
    <property type="match status" value="1"/>
</dbReference>
<proteinExistence type="inferred from homology"/>
<dbReference type="PANTHER" id="PTHR15666">
    <property type="entry name" value="COMM DOMAIN CONTAINING PROTEIN 5"/>
    <property type="match status" value="1"/>
</dbReference>
<evidence type="ECO:0000256" key="1">
    <source>
        <dbReference type="ARBA" id="ARBA00016556"/>
    </source>
</evidence>
<dbReference type="OrthoDB" id="203754at2759"/>
<dbReference type="STRING" id="46731.A0A3M6T8C9"/>
<dbReference type="AlphaFoldDB" id="A0A3M6T8C9"/>
<dbReference type="GO" id="GO:0005634">
    <property type="term" value="C:nucleus"/>
    <property type="evidence" value="ECO:0007669"/>
    <property type="project" value="TreeGrafter"/>
</dbReference>
<dbReference type="InterPro" id="IPR037357">
    <property type="entry name" value="COMMD5"/>
</dbReference>
<name>A0A3M6T8C9_POCDA</name>
<evidence type="ECO:0000256" key="2">
    <source>
        <dbReference type="ARBA" id="ARBA00093452"/>
    </source>
</evidence>
<evidence type="ECO:0000313" key="5">
    <source>
        <dbReference type="Proteomes" id="UP000275408"/>
    </source>
</evidence>
<organism evidence="4 5">
    <name type="scientific">Pocillopora damicornis</name>
    <name type="common">Cauliflower coral</name>
    <name type="synonym">Millepora damicornis</name>
    <dbReference type="NCBI Taxonomy" id="46731"/>
    <lineage>
        <taxon>Eukaryota</taxon>
        <taxon>Metazoa</taxon>
        <taxon>Cnidaria</taxon>
        <taxon>Anthozoa</taxon>
        <taxon>Hexacorallia</taxon>
        <taxon>Scleractinia</taxon>
        <taxon>Astrocoeniina</taxon>
        <taxon>Pocilloporidae</taxon>
        <taxon>Pocillopora</taxon>
    </lineage>
</organism>
<dbReference type="EMBL" id="RCHS01004089">
    <property type="protein sequence ID" value="RMX37650.1"/>
    <property type="molecule type" value="Genomic_DNA"/>
</dbReference>
<dbReference type="Proteomes" id="UP000275408">
    <property type="component" value="Unassembled WGS sequence"/>
</dbReference>
<evidence type="ECO:0000313" key="4">
    <source>
        <dbReference type="EMBL" id="RMX37650.1"/>
    </source>
</evidence>
<accession>A0A3M6T8C9</accession>
<dbReference type="InterPro" id="IPR017920">
    <property type="entry name" value="COMM"/>
</dbReference>
<keyword evidence="5" id="KW-1185">Reference proteome</keyword>
<comment type="caution">
    <text evidence="4">The sequence shown here is derived from an EMBL/GenBank/DDBJ whole genome shotgun (WGS) entry which is preliminary data.</text>
</comment>
<dbReference type="PANTHER" id="PTHR15666:SF1">
    <property type="entry name" value="COMM DOMAIN-CONTAINING PROTEIN 5"/>
    <property type="match status" value="1"/>
</dbReference>
<sequence>MARERASSALTPLTETTLFVGPKIPDEIKRMIPHLTKIDKALFRKILQVIISVLEGKVPDDGLLQKLQSETVTEDVISSLYAGLYSLLRSALRLPQTSLKPEQFKADLGELKIPAELIPDLSSVVFGEKRLAFDAAALQNRNHLPTLDSLRWRVDVAISTSALNRVLEPTVLMELKLSDGKVHTFEVSLSKFHELRYNVAYVLKEMEEIEKKSILKIQD</sequence>
<gene>
    <name evidence="4" type="ORF">pdam_00004318</name>
</gene>
<reference evidence="4 5" key="1">
    <citation type="journal article" date="2018" name="Sci. Rep.">
        <title>Comparative analysis of the Pocillopora damicornis genome highlights role of immune system in coral evolution.</title>
        <authorList>
            <person name="Cunning R."/>
            <person name="Bay R.A."/>
            <person name="Gillette P."/>
            <person name="Baker A.C."/>
            <person name="Traylor-Knowles N."/>
        </authorList>
    </citation>
    <scope>NUCLEOTIDE SEQUENCE [LARGE SCALE GENOMIC DNA]</scope>
    <source>
        <strain evidence="4">RSMAS</strain>
        <tissue evidence="4">Whole animal</tissue>
    </source>
</reference>
<evidence type="ECO:0000259" key="3">
    <source>
        <dbReference type="PROSITE" id="PS51269"/>
    </source>
</evidence>
<feature type="domain" description="COMM" evidence="3">
    <location>
        <begin position="146"/>
        <end position="210"/>
    </location>
</feature>
<dbReference type="Pfam" id="PF21672">
    <property type="entry name" value="COMM_HN"/>
    <property type="match status" value="1"/>
</dbReference>
<dbReference type="CDD" id="cd04753">
    <property type="entry name" value="Commd5_HCaRG"/>
    <property type="match status" value="1"/>
</dbReference>
<comment type="similarity">
    <text evidence="2">Belongs to the COMM domain-containing protein 5 family.</text>
</comment>